<dbReference type="Gene3D" id="3.40.50.11240">
    <property type="entry name" value="Ethanolamine ammonia-lyase light chain (EutC)"/>
    <property type="match status" value="1"/>
</dbReference>
<organism evidence="6 7">
    <name type="scientific">Pseudaquabacterium rugosum</name>
    <dbReference type="NCBI Taxonomy" id="2984194"/>
    <lineage>
        <taxon>Bacteria</taxon>
        <taxon>Pseudomonadati</taxon>
        <taxon>Pseudomonadota</taxon>
        <taxon>Betaproteobacteria</taxon>
        <taxon>Burkholderiales</taxon>
        <taxon>Sphaerotilaceae</taxon>
        <taxon>Pseudaquabacterium</taxon>
    </lineage>
</organism>
<evidence type="ECO:0000313" key="6">
    <source>
        <dbReference type="EMBL" id="MEK8028673.1"/>
    </source>
</evidence>
<comment type="cofactor">
    <cofactor evidence="5">
        <name>adenosylcob(III)alamin</name>
        <dbReference type="ChEBI" id="CHEBI:18408"/>
    </cofactor>
    <text evidence="5">Binds between the large and small subunits.</text>
</comment>
<feature type="binding site" evidence="5">
    <location>
        <position position="209"/>
    </location>
    <ligand>
        <name>adenosylcob(III)alamin</name>
        <dbReference type="ChEBI" id="CHEBI:18408"/>
    </ligand>
</feature>
<dbReference type="RefSeq" id="WP_341376460.1">
    <property type="nucleotide sequence ID" value="NZ_JBBUTF010000028.1"/>
</dbReference>
<evidence type="ECO:0000256" key="5">
    <source>
        <dbReference type="HAMAP-Rule" id="MF_00601"/>
    </source>
</evidence>
<dbReference type="PANTHER" id="PTHR39330:SF1">
    <property type="entry name" value="ETHANOLAMINE AMMONIA-LYASE SMALL SUBUNIT"/>
    <property type="match status" value="1"/>
</dbReference>
<sequence>MNPDDRPVTVNPWHGLRALTDARIALGRAGVSQPTAPQLAFQAAHAQARDAVHLPLDADTLTAEVNGLGLDLLPLHSAAADRHVYLQRPDLGRRLDEDSAQRLQAWAGGAEPGACGLLASAHPPLNRREAPPAAADGRRVDLAICVADGLSALAVQRQTVPLLQSLLPLLEAADFSLAPLLLAGQGRVALGDEAGQRCGARLVLVLIGERPGLSSPDSLGAYLSWMPAVGLTDAARNCVSNIRPAGLPPPAAAHRLAWLLGQARLRQLSGVALKDESASVEQLGAGVVGDAGARLTG</sequence>
<comment type="pathway">
    <text evidence="5">Amine and polyamine degradation; ethanolamine degradation.</text>
</comment>
<name>A0ABU9BFF9_9BURK</name>
<evidence type="ECO:0000256" key="3">
    <source>
        <dbReference type="ARBA" id="ARBA00023285"/>
    </source>
</evidence>
<dbReference type="InterPro" id="IPR042251">
    <property type="entry name" value="EutC_C"/>
</dbReference>
<evidence type="ECO:0000313" key="7">
    <source>
        <dbReference type="Proteomes" id="UP001368500"/>
    </source>
</evidence>
<dbReference type="Proteomes" id="UP001368500">
    <property type="component" value="Unassembled WGS sequence"/>
</dbReference>
<evidence type="ECO:0000256" key="1">
    <source>
        <dbReference type="ARBA" id="ARBA00022628"/>
    </source>
</evidence>
<comment type="subcellular location">
    <subcellularLocation>
        <location evidence="5">Bacterial microcompartment</location>
    </subcellularLocation>
</comment>
<dbReference type="InterPro" id="IPR042255">
    <property type="entry name" value="EutC_N"/>
</dbReference>
<keyword evidence="7" id="KW-1185">Reference proteome</keyword>
<feature type="binding site" evidence="5">
    <location>
        <position position="188"/>
    </location>
    <ligand>
        <name>adenosylcob(III)alamin</name>
        <dbReference type="ChEBI" id="CHEBI:18408"/>
    </ligand>
</feature>
<dbReference type="InterPro" id="IPR009246">
    <property type="entry name" value="EutC"/>
</dbReference>
<comment type="function">
    <text evidence="5">Catalyzes the deamination of various vicinal amino-alcohols to oxo compounds. Allows this organism to utilize ethanolamine as the sole source of nitrogen and carbon in the presence of external vitamin B12.</text>
</comment>
<keyword evidence="4 5" id="KW-1283">Bacterial microcompartment</keyword>
<dbReference type="PANTHER" id="PTHR39330">
    <property type="entry name" value="ETHANOLAMINE AMMONIA-LYASE LIGHT CHAIN"/>
    <property type="match status" value="1"/>
</dbReference>
<proteinExistence type="inferred from homology"/>
<comment type="similarity">
    <text evidence="5">Belongs to the EutC family.</text>
</comment>
<comment type="catalytic activity">
    <reaction evidence="5">
        <text>ethanolamine = acetaldehyde + NH4(+)</text>
        <dbReference type="Rhea" id="RHEA:15313"/>
        <dbReference type="ChEBI" id="CHEBI:15343"/>
        <dbReference type="ChEBI" id="CHEBI:28938"/>
        <dbReference type="ChEBI" id="CHEBI:57603"/>
        <dbReference type="EC" id="4.3.1.7"/>
    </reaction>
</comment>
<reference evidence="6 7" key="1">
    <citation type="submission" date="2024-04" db="EMBL/GenBank/DDBJ databases">
        <title>Novel species of the genus Ideonella isolated from streams.</title>
        <authorList>
            <person name="Lu H."/>
        </authorList>
    </citation>
    <scope>NUCLEOTIDE SEQUENCE [LARGE SCALE GENOMIC DNA]</scope>
    <source>
        <strain evidence="6 7">BYS139W</strain>
    </source>
</reference>
<keyword evidence="2 5" id="KW-0456">Lyase</keyword>
<evidence type="ECO:0000256" key="4">
    <source>
        <dbReference type="ARBA" id="ARBA00024446"/>
    </source>
</evidence>
<comment type="subunit">
    <text evidence="5">The basic unit is a heterodimer which dimerizes to form tetramers. The heterotetramers trimerize; 6 large subunits form a core ring with 6 small subunits projecting outwards.</text>
</comment>
<evidence type="ECO:0000256" key="2">
    <source>
        <dbReference type="ARBA" id="ARBA00023239"/>
    </source>
</evidence>
<comment type="caution">
    <text evidence="6">The sequence shown here is derived from an EMBL/GenBank/DDBJ whole genome shotgun (WGS) entry which is preliminary data.</text>
</comment>
<keyword evidence="1 5" id="KW-0846">Cobalamin</keyword>
<dbReference type="Pfam" id="PF05985">
    <property type="entry name" value="EutC"/>
    <property type="match status" value="2"/>
</dbReference>
<feature type="binding site" evidence="5">
    <location>
        <position position="238"/>
    </location>
    <ligand>
        <name>adenosylcob(III)alamin</name>
        <dbReference type="ChEBI" id="CHEBI:18408"/>
    </ligand>
</feature>
<dbReference type="EC" id="4.3.1.7" evidence="5"/>
<dbReference type="HAMAP" id="MF_00601">
    <property type="entry name" value="EutC"/>
    <property type="match status" value="1"/>
</dbReference>
<protein>
    <recommendedName>
        <fullName evidence="5">Ethanolamine ammonia-lyase small subunit</fullName>
        <shortName evidence="5">EAL small subunit</shortName>
        <ecNumber evidence="5">4.3.1.7</ecNumber>
    </recommendedName>
</protein>
<gene>
    <name evidence="5" type="primary">eutC</name>
    <name evidence="6" type="ORF">AACH11_22165</name>
</gene>
<dbReference type="EMBL" id="JBBUTF010000028">
    <property type="protein sequence ID" value="MEK8028673.1"/>
    <property type="molecule type" value="Genomic_DNA"/>
</dbReference>
<dbReference type="Gene3D" id="1.10.30.40">
    <property type="entry name" value="Ethanolamine ammonia-lyase light chain (EutC), N-terminal domain"/>
    <property type="match status" value="1"/>
</dbReference>
<dbReference type="PIRSF" id="PIRSF018982">
    <property type="entry name" value="EutC"/>
    <property type="match status" value="1"/>
</dbReference>
<accession>A0ABU9BFF9</accession>
<keyword evidence="3 5" id="KW-0170">Cobalt</keyword>